<dbReference type="EMBL" id="CANTUW010000015">
    <property type="protein sequence ID" value="CAI7934941.1"/>
    <property type="molecule type" value="Genomic_DNA"/>
</dbReference>
<keyword evidence="3" id="KW-1185">Reference proteome</keyword>
<feature type="compositionally biased region" description="Basic and acidic residues" evidence="1">
    <location>
        <begin position="230"/>
        <end position="249"/>
    </location>
</feature>
<feature type="region of interest" description="Disordered" evidence="1">
    <location>
        <begin position="208"/>
        <end position="302"/>
    </location>
</feature>
<gene>
    <name evidence="2" type="ORF">PODLI_1B016503</name>
</gene>
<proteinExistence type="predicted"/>
<organism evidence="2 3">
    <name type="scientific">Podarcis lilfordi</name>
    <name type="common">Lilford's wall lizard</name>
    <dbReference type="NCBI Taxonomy" id="74358"/>
    <lineage>
        <taxon>Eukaryota</taxon>
        <taxon>Metazoa</taxon>
        <taxon>Chordata</taxon>
        <taxon>Craniata</taxon>
        <taxon>Vertebrata</taxon>
        <taxon>Euteleostomi</taxon>
        <taxon>Lepidosauria</taxon>
        <taxon>Squamata</taxon>
        <taxon>Bifurcata</taxon>
        <taxon>Unidentata</taxon>
        <taxon>Episquamata</taxon>
        <taxon>Laterata</taxon>
        <taxon>Lacertibaenia</taxon>
        <taxon>Lacertidae</taxon>
        <taxon>Podarcis</taxon>
    </lineage>
</organism>
<evidence type="ECO:0000313" key="3">
    <source>
        <dbReference type="Proteomes" id="UP001178461"/>
    </source>
</evidence>
<feature type="region of interest" description="Disordered" evidence="1">
    <location>
        <begin position="51"/>
        <end position="136"/>
    </location>
</feature>
<reference evidence="2" key="1">
    <citation type="submission" date="2022-12" db="EMBL/GenBank/DDBJ databases">
        <authorList>
            <person name="Alioto T."/>
            <person name="Alioto T."/>
            <person name="Gomez Garrido J."/>
        </authorList>
    </citation>
    <scope>NUCLEOTIDE SEQUENCE</scope>
</reference>
<comment type="caution">
    <text evidence="2">The sequence shown here is derived from an EMBL/GenBank/DDBJ whole genome shotgun (WGS) entry which is preliminary data.</text>
</comment>
<dbReference type="AlphaFoldDB" id="A0AA35VYM9"/>
<sequence>MLLLLLAIRPLFQEWEEDEPPSQPACFFRKWSFHSGLLFCAGALGARAFGEGRRGSRETPHPTPRKGKERRIWSEDEEVKGSRGGGGEKDPETPASSPKRLSRVPPAGPGSPHECCERSFPWLGGGHGPPNQGVPTRVHLPRFPHAGIPGALWAPHGERRVMNGLTGARDAWIATPMWLVLGGCSEWRDGARKARGEPRQGSLWVQWRLNERGKGSRKSGGSIRGAGKGSNEREREREKGRTVCRERSTWRTRGFSGGAALPYPSRPGIGHPSRPPERDPWKVGGPVPPPLPSCKLHALPTP</sequence>
<name>A0AA35VYM9_9SAUR</name>
<dbReference type="Proteomes" id="UP001178461">
    <property type="component" value="Unassembled WGS sequence"/>
</dbReference>
<evidence type="ECO:0000313" key="2">
    <source>
        <dbReference type="EMBL" id="CAI7934941.1"/>
    </source>
</evidence>
<accession>A0AA35VYM9</accession>
<protein>
    <submittedName>
        <fullName evidence="2">Uncharacterized protein</fullName>
    </submittedName>
</protein>
<feature type="compositionally biased region" description="Basic and acidic residues" evidence="1">
    <location>
        <begin position="51"/>
        <end position="60"/>
    </location>
</feature>
<evidence type="ECO:0000256" key="1">
    <source>
        <dbReference type="SAM" id="MobiDB-lite"/>
    </source>
</evidence>